<dbReference type="GO" id="GO:0005829">
    <property type="term" value="C:cytosol"/>
    <property type="evidence" value="ECO:0007669"/>
    <property type="project" value="UniProtKB-ARBA"/>
</dbReference>
<gene>
    <name evidence="36" type="ORF">ROHU_030156</name>
    <name evidence="35" type="ORF">ROHU_033880</name>
</gene>
<dbReference type="InterPro" id="IPR023674">
    <property type="entry name" value="Ribosomal_uL1-like"/>
</dbReference>
<evidence type="ECO:0000256" key="12">
    <source>
        <dbReference type="ARBA" id="ARBA00022843"/>
    </source>
</evidence>
<keyword evidence="5" id="KW-0813">Transport</keyword>
<dbReference type="PRINTS" id="PR00315">
    <property type="entry name" value="ELONGATNFCT"/>
</dbReference>
<evidence type="ECO:0000256" key="18">
    <source>
        <dbReference type="ARBA" id="ARBA00023054"/>
    </source>
</evidence>
<keyword evidence="8 31" id="KW-0812">Transmembrane</keyword>
<dbReference type="InterPro" id="IPR037916">
    <property type="entry name" value="SNX29_PX"/>
</dbReference>
<keyword evidence="12" id="KW-0832">Ubl conjugation</keyword>
<keyword evidence="11" id="KW-0378">Hydrolase</keyword>
<evidence type="ECO:0000313" key="35">
    <source>
        <dbReference type="EMBL" id="RXN04678.1"/>
    </source>
</evidence>
<dbReference type="GO" id="GO:0003747">
    <property type="term" value="F:translation release factor activity"/>
    <property type="evidence" value="ECO:0007669"/>
    <property type="project" value="UniProtKB-ARBA"/>
</dbReference>
<evidence type="ECO:0000256" key="23">
    <source>
        <dbReference type="ARBA" id="ARBA00023170"/>
    </source>
</evidence>
<dbReference type="Proteomes" id="UP000290572">
    <property type="component" value="Unassembled WGS sequence"/>
</dbReference>
<dbReference type="SUPFAM" id="SSF56808">
    <property type="entry name" value="Ribosomal protein L1"/>
    <property type="match status" value="1"/>
</dbReference>
<evidence type="ECO:0000256" key="5">
    <source>
        <dbReference type="ARBA" id="ARBA00022448"/>
    </source>
</evidence>
<dbReference type="PANTHER" id="PTHR47194">
    <property type="entry name" value="SORTING NEXIN-29-RELATED"/>
    <property type="match status" value="1"/>
</dbReference>
<keyword evidence="17" id="KW-0811">Translocation</keyword>
<evidence type="ECO:0000256" key="4">
    <source>
        <dbReference type="ARBA" id="ARBA00009874"/>
    </source>
</evidence>
<feature type="transmembrane region" description="Helical" evidence="31">
    <location>
        <begin position="1139"/>
        <end position="1161"/>
    </location>
</feature>
<keyword evidence="10" id="KW-1000">Mitochondrion outer membrane</keyword>
<dbReference type="EMBL" id="QBIY01013150">
    <property type="protein sequence ID" value="RXN11210.1"/>
    <property type="molecule type" value="Genomic_DNA"/>
</dbReference>
<keyword evidence="14" id="KW-0653">Protein transport</keyword>
<accession>A0A498L965</accession>
<evidence type="ECO:0000259" key="34">
    <source>
        <dbReference type="PROSITE" id="PS51722"/>
    </source>
</evidence>
<dbReference type="InterPro" id="IPR010995">
    <property type="entry name" value="DNA_repair_Rad51/TF_NusA_a-hlx"/>
</dbReference>
<evidence type="ECO:0000256" key="27">
    <source>
        <dbReference type="ARBA" id="ARBA00061550"/>
    </source>
</evidence>
<dbReference type="InterPro" id="IPR004012">
    <property type="entry name" value="Run_dom"/>
</dbReference>
<dbReference type="Gene3D" id="2.40.30.10">
    <property type="entry name" value="Translation factors"/>
    <property type="match status" value="2"/>
</dbReference>
<evidence type="ECO:0000256" key="13">
    <source>
        <dbReference type="ARBA" id="ARBA00022917"/>
    </source>
</evidence>
<dbReference type="FunFam" id="3.40.50.300:FF:000270">
    <property type="entry name" value="Eukaryotic peptide chain release factor GTP-binding subunit ERF3A"/>
    <property type="match status" value="1"/>
</dbReference>
<evidence type="ECO:0000313" key="36">
    <source>
        <dbReference type="EMBL" id="RXN11210.1"/>
    </source>
</evidence>
<dbReference type="InterPro" id="IPR013632">
    <property type="entry name" value="Rad51_C"/>
</dbReference>
<evidence type="ECO:0000256" key="28">
    <source>
        <dbReference type="ARBA" id="ARBA00070787"/>
    </source>
</evidence>
<feature type="region of interest" description="Disordered" evidence="30">
    <location>
        <begin position="1"/>
        <end position="29"/>
    </location>
</feature>
<feature type="region of interest" description="Disordered" evidence="30">
    <location>
        <begin position="1593"/>
        <end position="1634"/>
    </location>
</feature>
<keyword evidence="18 29" id="KW-0175">Coiled coil</keyword>
<dbReference type="SUPFAM" id="SSF47794">
    <property type="entry name" value="Rad51 N-terminal domain-like"/>
    <property type="match status" value="1"/>
</dbReference>
<comment type="caution">
    <text evidence="35">The sequence shown here is derived from an EMBL/GenBank/DDBJ whole genome shotgun (WGS) entry which is preliminary data.</text>
</comment>
<evidence type="ECO:0000256" key="16">
    <source>
        <dbReference type="ARBA" id="ARBA00022990"/>
    </source>
</evidence>
<evidence type="ECO:0000256" key="31">
    <source>
        <dbReference type="SAM" id="Phobius"/>
    </source>
</evidence>
<comment type="similarity">
    <text evidence="4">Belongs to the Tom22 family.</text>
</comment>
<dbReference type="InterPro" id="IPR037213">
    <property type="entry name" value="Run_dom_sf"/>
</dbReference>
<keyword evidence="24" id="KW-0539">Nucleus</keyword>
<dbReference type="Gene3D" id="1.10.150.20">
    <property type="entry name" value="5' to 3' exonuclease, C-terminal subdomain"/>
    <property type="match status" value="1"/>
</dbReference>
<dbReference type="PROSITE" id="PS00301">
    <property type="entry name" value="G_TR_1"/>
    <property type="match status" value="1"/>
</dbReference>
<dbReference type="GO" id="GO:0005730">
    <property type="term" value="C:nucleolus"/>
    <property type="evidence" value="ECO:0007669"/>
    <property type="project" value="UniProtKB-SubCell"/>
</dbReference>
<keyword evidence="6" id="KW-1017">Isopeptide bond</keyword>
<dbReference type="InterPro" id="IPR000795">
    <property type="entry name" value="T_Tr_GTP-bd_dom"/>
</dbReference>
<dbReference type="FunFam" id="1.10.150.20:FF:000032">
    <property type="entry name" value="meiotic recombination protein DMC1/LIM15 homolog"/>
    <property type="match status" value="1"/>
</dbReference>
<dbReference type="InterPro" id="IPR005683">
    <property type="entry name" value="Tom22"/>
</dbReference>
<name>A0A498L965_LABRO</name>
<sequence>MATIQELSPESGRVETRPEDEIEGDDEDEELDETLLERLWGLTEMFPDSLRSAAEVSAQCSLSVAKKLYSFSRSALWVGTTSFMILVLPVVFETERLQLEQQQLQQQRQESFFQDIELLQKHGINMADIKKLKSVGICTVKGIQMTTRRALCNVKGLSEAKVDKIKEAAGKLLICGFQTASEYSIKRKQVFHITTGSLEFDRPERLKDIADRFNVDHEAVLDNVLYARAYTSEHQMELLDFVAAKFHEEGGVFKLLIIDSIMALFRVDFSGRGELAERQQKLAQMLSRLQKISEGTDAVASMEISEPVAAVENGETDASAVETWEQKGEPDEEEPGGGSPADTGFCGDEAQDEMMEEDEEMPTPKLPPPPPDAPKKEHVNVVFIGHVDAGKSTIGGQIMYLTGMVDKRTLEKYEREAKEKNRETWYLSWALDTNQEERDKGKTVEVGRAYFETEKKHFTILDAPGHKSFVPNMIGGASQADLAVLVISARKGEFETGFEKGGQTREHAMLAKTAGVKHLVVLINKMDDPTVNWSLDRYEECKEKLVPFLKKVGFNPKKDIHFMPCSGLTGANLKESSELCPWYTGLPFIPHLDSLPNFNRSSDGPIRLPIVDKYKDMGTVVLGKLESGSIMKAQQLIMMPNRHTVEVLSLLSDDVETEYAGPGENLKLRLKGIEEEEILPGFILCNAENLCHSGRTFDAQIVIIEHKSIICPGYNAVLHIHTCIEEVQITALICLVDKKTGEKSKTRPRFVKQDQVCIARLRAAGTICLETFKDFPQMGRFTLRDEGKTIAIGKVKKAVEALRAYIKSSSSSQKLFENDGQAIFLQLTLWKIPKKEQTIRIPLPHGLRTESGDVCLFTRDEPKMTSEQAVKFYNKLLKERGVKNAIEVIPFNMLKTEYKPFEAKRKLLGNFDLFLSDARIRRRLPSHIGKHFYQRKKAPLSVDLESKHLARDMERLIQGTSITVSNKGCCCTVRVAHSGMTADETVENVMSAVSTISAKLSSTGKNIKIIHLKSQTSVALPIYTSDLSHLALVEEARKNARLTKRKRENENTEVSELTTKKTVEERDSEEEIPQLVPIETPTKKPKKEIVSKKGLKKVPKPAAGKELKKTVKDTKLIKKTPKATALPENEVEKNQNIRLILIVFFVFLGAFTALTIILRVIRRKTCKPIMKKGTQQNDLKRQNLLERLLDAVKQCQIRFGGRKEIASDSDSRVICLCAQFEAVLQHGLRKSRGLALTAAAIKHAAGFSSKTEAELTFWFYVKEHLNRHELQRFYSLRNITSEQGRGRAWLRCALNEHSLERYLHMLLADHARLSAFYEDWAFVLDEERASMLPTMAAGLNSILFAINIDNTDLNGQVRGGSSVSDLLKESTQGMSSLWKESTQGVSTLLREIGTATAVVPGFIPRSDAPSDPLPVLPRSTSADSGLRKERRRKKKITNIISFDDDLDAGAEDEDEAGEDVVRSLRKNTVGHVSSEEALNPPDSTSPVHNGLTEPGIVSWAETPPQNGVLPDTKSIDNEEEEEDDIYGKNRPEPTEEDNGNGDQMIVRSLSSVSTWSPRQIITDTDTDNSHILIPLASSEPYTHQAGSSVENVEFHGQKESSSPPTDSEKRSQLQFSMEPDVPAQNAPVTTVLPTPGLPESMTVVELRQAIVAMMNRKDELTEQNTSLRSLLDGEMEHSAGLRQEVDSLKKRLAELEERHAAKVQALMRENEVLKVQLKKYVGAVQMLKREGSQGNDALTVQRNCDGPPPVPQNRSVADIEELASNYERKLIEVAEMHGELIEFNERLYRSLMAKDNLIGQMRQELIDLRGPVPGDLSQTSDDPSLSDFETEFFLIPLGRKSRAANAYHVYQVYIRILDNEWNVYRRYAEFRTLHNYLRPQFPQVDTFNFPPKKAIGNKDAKFVEERRKLLQSYLRMVMNKLIQTLPEFTAQPTKETLLHLLPFCQDSPTANESGAKTARSKASSRFPRLGRNSGRESRNPEPQSGDL</sequence>
<evidence type="ECO:0000256" key="24">
    <source>
        <dbReference type="ARBA" id="ARBA00023242"/>
    </source>
</evidence>
<evidence type="ECO:0000259" key="33">
    <source>
        <dbReference type="PROSITE" id="PS50826"/>
    </source>
</evidence>
<evidence type="ECO:0000256" key="19">
    <source>
        <dbReference type="ARBA" id="ARBA00023128"/>
    </source>
</evidence>
<evidence type="ECO:0000256" key="8">
    <source>
        <dbReference type="ARBA" id="ARBA00022692"/>
    </source>
</evidence>
<evidence type="ECO:0000256" key="15">
    <source>
        <dbReference type="ARBA" id="ARBA00022989"/>
    </source>
</evidence>
<dbReference type="FunFam" id="2.40.30.10:FF:000024">
    <property type="entry name" value="Eukaryotic peptide chain release factor GTP-binding subunit ERF3A"/>
    <property type="match status" value="1"/>
</dbReference>
<dbReference type="PROSITE" id="PS51722">
    <property type="entry name" value="G_TR_2"/>
    <property type="match status" value="1"/>
</dbReference>
<keyword evidence="15 31" id="KW-1133">Transmembrane helix</keyword>
<evidence type="ECO:0000256" key="7">
    <source>
        <dbReference type="ARBA" id="ARBA00022553"/>
    </source>
</evidence>
<keyword evidence="20" id="KW-0342">GTP-binding</keyword>
<feature type="domain" description="Tr-type G" evidence="34">
    <location>
        <begin position="376"/>
        <end position="602"/>
    </location>
</feature>
<feature type="region of interest" description="Disordered" evidence="30">
    <location>
        <begin position="1043"/>
        <end position="1104"/>
    </location>
</feature>
<dbReference type="CDD" id="cd07277">
    <property type="entry name" value="PX_RUN"/>
    <property type="match status" value="1"/>
</dbReference>
<dbReference type="InterPro" id="IPR036871">
    <property type="entry name" value="PX_dom_sf"/>
</dbReference>
<feature type="compositionally biased region" description="Acidic residues" evidence="30">
    <location>
        <begin position="20"/>
        <end position="29"/>
    </location>
</feature>
<evidence type="ECO:0000256" key="25">
    <source>
        <dbReference type="ARBA" id="ARBA00049117"/>
    </source>
</evidence>
<dbReference type="SUPFAM" id="SSF50447">
    <property type="entry name" value="Translation proteins"/>
    <property type="match status" value="1"/>
</dbReference>
<evidence type="ECO:0000256" key="26">
    <source>
        <dbReference type="ARBA" id="ARBA00054167"/>
    </source>
</evidence>
<dbReference type="Pfam" id="PF14520">
    <property type="entry name" value="HHH_5"/>
    <property type="match status" value="1"/>
</dbReference>
<feature type="region of interest" description="Disordered" evidence="30">
    <location>
        <begin position="1471"/>
        <end position="1542"/>
    </location>
</feature>
<dbReference type="FunFam" id="2.40.30.10:FF:000017">
    <property type="entry name" value="Eukaryotic peptide chain release factor GTP-binding subunit"/>
    <property type="match status" value="1"/>
</dbReference>
<dbReference type="PANTHER" id="PTHR47194:SF3">
    <property type="entry name" value="SORTING NEXIN 29"/>
    <property type="match status" value="1"/>
</dbReference>
<dbReference type="Pfam" id="PF02759">
    <property type="entry name" value="RUN"/>
    <property type="match status" value="1"/>
</dbReference>
<keyword evidence="16" id="KW-0007">Acetylation</keyword>
<dbReference type="SMART" id="SM00312">
    <property type="entry name" value="PX"/>
    <property type="match status" value="1"/>
</dbReference>
<dbReference type="PROSITE" id="PS50826">
    <property type="entry name" value="RUN"/>
    <property type="match status" value="1"/>
</dbReference>
<evidence type="ECO:0000256" key="3">
    <source>
        <dbReference type="ARBA" id="ARBA00007249"/>
    </source>
</evidence>
<evidence type="ECO:0000256" key="22">
    <source>
        <dbReference type="ARBA" id="ARBA00023161"/>
    </source>
</evidence>
<dbReference type="Gene3D" id="3.40.50.790">
    <property type="match status" value="1"/>
</dbReference>
<dbReference type="InterPro" id="IPR027417">
    <property type="entry name" value="P-loop_NTPase"/>
</dbReference>
<evidence type="ECO:0000256" key="6">
    <source>
        <dbReference type="ARBA" id="ARBA00022499"/>
    </source>
</evidence>
<dbReference type="SUPFAM" id="SSF64268">
    <property type="entry name" value="PX domain"/>
    <property type="match status" value="1"/>
</dbReference>
<evidence type="ECO:0000256" key="17">
    <source>
        <dbReference type="ARBA" id="ARBA00023010"/>
    </source>
</evidence>
<dbReference type="CDD" id="cd04089">
    <property type="entry name" value="eRF3_II"/>
    <property type="match status" value="1"/>
</dbReference>
<evidence type="ECO:0000256" key="30">
    <source>
        <dbReference type="SAM" id="MobiDB-lite"/>
    </source>
</evidence>
<evidence type="ECO:0000256" key="10">
    <source>
        <dbReference type="ARBA" id="ARBA00022787"/>
    </source>
</evidence>
<dbReference type="GO" id="GO:0035091">
    <property type="term" value="F:phosphatidylinositol binding"/>
    <property type="evidence" value="ECO:0007669"/>
    <property type="project" value="InterPro"/>
</dbReference>
<dbReference type="InterPro" id="IPR031157">
    <property type="entry name" value="G_TR_CS"/>
</dbReference>
<dbReference type="STRING" id="84645.A0A498L965"/>
<feature type="domain" description="PX" evidence="32">
    <location>
        <begin position="1828"/>
        <end position="1947"/>
    </location>
</feature>
<dbReference type="PROSITE" id="PS50195">
    <property type="entry name" value="PX"/>
    <property type="match status" value="1"/>
</dbReference>
<feature type="region of interest" description="Disordered" evidence="30">
    <location>
        <begin position="1403"/>
        <end position="1430"/>
    </location>
</feature>
<keyword evidence="22" id="KW-0866">Nonsense-mediated mRNA decay</keyword>
<evidence type="ECO:0000259" key="32">
    <source>
        <dbReference type="PROSITE" id="PS50195"/>
    </source>
</evidence>
<comment type="subcellular location">
    <subcellularLocation>
        <location evidence="1">Mitochondrion outer membrane</location>
        <topology evidence="1">Single-pass membrane protein</topology>
    </subcellularLocation>
    <subcellularLocation>
        <location evidence="2">Nucleus</location>
        <location evidence="2">Nucleolus</location>
    </subcellularLocation>
</comment>
<dbReference type="Pfam" id="PF08423">
    <property type="entry name" value="Rad51"/>
    <property type="match status" value="1"/>
</dbReference>
<dbReference type="SUPFAM" id="SSF52540">
    <property type="entry name" value="P-loop containing nucleoside triphosphate hydrolases"/>
    <property type="match status" value="2"/>
</dbReference>
<evidence type="ECO:0000256" key="20">
    <source>
        <dbReference type="ARBA" id="ARBA00023134"/>
    </source>
</evidence>
<comment type="function">
    <text evidence="26">Regulates cellular senescence through inhibition of PTEN translation. Acts as a pro-apoptotic regulator in response to DNA damage.</text>
</comment>
<keyword evidence="7" id="KW-0597">Phosphoprotein</keyword>
<comment type="similarity">
    <text evidence="27">Belongs to the universal ribosomal protein uL1 family. Highly divergent.</text>
</comment>
<dbReference type="SUPFAM" id="SSF140741">
    <property type="entry name" value="RUN domain-like"/>
    <property type="match status" value="1"/>
</dbReference>
<feature type="coiled-coil region" evidence="29">
    <location>
        <begin position="1643"/>
        <end position="1705"/>
    </location>
</feature>
<dbReference type="Pfam" id="PF00687">
    <property type="entry name" value="Ribosomal_L1"/>
    <property type="match status" value="1"/>
</dbReference>
<dbReference type="Pfam" id="PF00009">
    <property type="entry name" value="GTP_EFTU"/>
    <property type="match status" value="1"/>
</dbReference>
<dbReference type="CDD" id="cd01883">
    <property type="entry name" value="EF1_alpha"/>
    <property type="match status" value="1"/>
</dbReference>
<dbReference type="GO" id="GO:0003924">
    <property type="term" value="F:GTPase activity"/>
    <property type="evidence" value="ECO:0007669"/>
    <property type="project" value="InterPro"/>
</dbReference>
<dbReference type="Gene3D" id="3.40.50.300">
    <property type="entry name" value="P-loop containing nucleotide triphosphate hydrolases"/>
    <property type="match status" value="2"/>
</dbReference>
<evidence type="ECO:0000256" key="21">
    <source>
        <dbReference type="ARBA" id="ARBA00023136"/>
    </source>
</evidence>
<dbReference type="CDD" id="cd22884">
    <property type="entry name" value="TOM22"/>
    <property type="match status" value="1"/>
</dbReference>
<dbReference type="GO" id="GO:0005741">
    <property type="term" value="C:mitochondrial outer membrane"/>
    <property type="evidence" value="ECO:0007669"/>
    <property type="project" value="UniProtKB-SubCell"/>
</dbReference>
<dbReference type="SUPFAM" id="SSF50465">
    <property type="entry name" value="EF-Tu/eEF-1alpha/eIF2-gamma C-terminal domain"/>
    <property type="match status" value="1"/>
</dbReference>
<dbReference type="InterPro" id="IPR054696">
    <property type="entry name" value="GTP-eEF1A_C"/>
</dbReference>
<dbReference type="Pfam" id="PF04281">
    <property type="entry name" value="Tom22"/>
    <property type="match status" value="1"/>
</dbReference>
<evidence type="ECO:0000256" key="14">
    <source>
        <dbReference type="ARBA" id="ARBA00022927"/>
    </source>
</evidence>
<feature type="region of interest" description="Disordered" evidence="30">
    <location>
        <begin position="1949"/>
        <end position="1987"/>
    </location>
</feature>
<dbReference type="CDD" id="cd03704">
    <property type="entry name" value="eRF3_C_III"/>
    <property type="match status" value="1"/>
</dbReference>
<dbReference type="GO" id="GO:0000184">
    <property type="term" value="P:nuclear-transcribed mRNA catabolic process, nonsense-mediated decay"/>
    <property type="evidence" value="ECO:0007669"/>
    <property type="project" value="UniProtKB-KW"/>
</dbReference>
<proteinExistence type="evidence at protein level"/>
<comment type="similarity">
    <text evidence="3">Belongs to the TRAFAC class translation factor GTPase superfamily. Classic translation factor GTPase family. EF-Tu/EF-1A subfamily.</text>
</comment>
<reference evidence="35 37" key="1">
    <citation type="submission" date="2018-03" db="EMBL/GenBank/DDBJ databases">
        <title>Draft genome sequence of Rohu Carp (Labeo rohita).</title>
        <authorList>
            <person name="Das P."/>
            <person name="Kushwaha B."/>
            <person name="Joshi C.G."/>
            <person name="Kumar D."/>
            <person name="Nagpure N.S."/>
            <person name="Sahoo L."/>
            <person name="Das S.P."/>
            <person name="Bit A."/>
            <person name="Patnaik S."/>
            <person name="Meher P.K."/>
            <person name="Jayasankar P."/>
            <person name="Koringa P.G."/>
            <person name="Patel N.V."/>
            <person name="Hinsu A.T."/>
            <person name="Kumar R."/>
            <person name="Pandey M."/>
            <person name="Agarwal S."/>
            <person name="Srivastava S."/>
            <person name="Singh M."/>
            <person name="Iquebal M.A."/>
            <person name="Jaiswal S."/>
            <person name="Angadi U.B."/>
            <person name="Kumar N."/>
            <person name="Raza M."/>
            <person name="Shah T.M."/>
            <person name="Rai A."/>
            <person name="Jena J.K."/>
        </authorList>
    </citation>
    <scope>NUCLEOTIDE SEQUENCE [LARGE SCALE GENOMIC DNA]</scope>
    <source>
        <strain evidence="35">DASCIFA01</strain>
        <tissue evidence="35">Testis</tissue>
    </source>
</reference>
<dbReference type="Pfam" id="PF22594">
    <property type="entry name" value="GTP-eEF1A_C"/>
    <property type="match status" value="1"/>
</dbReference>
<feature type="compositionally biased region" description="Acidic residues" evidence="30">
    <location>
        <begin position="349"/>
        <end position="361"/>
    </location>
</feature>
<protein>
    <recommendedName>
        <fullName evidence="28">Ribosomal L1 domain-containing protein 1</fullName>
    </recommendedName>
</protein>
<dbReference type="EMBL" id="QBIY01013431">
    <property type="protein sequence ID" value="RXN04678.1"/>
    <property type="molecule type" value="Genomic_DNA"/>
</dbReference>
<dbReference type="InterPro" id="IPR047329">
    <property type="entry name" value="RUN_SNX29"/>
</dbReference>
<dbReference type="CDD" id="cd00403">
    <property type="entry name" value="Ribosomal_L1"/>
    <property type="match status" value="1"/>
</dbReference>
<evidence type="ECO:0000256" key="29">
    <source>
        <dbReference type="SAM" id="Coils"/>
    </source>
</evidence>
<dbReference type="FunFam" id="3.40.50.790:FF:000004">
    <property type="entry name" value="Ribosomal L1 domain-containing 1-like 1"/>
    <property type="match status" value="1"/>
</dbReference>
<evidence type="ECO:0000313" key="37">
    <source>
        <dbReference type="Proteomes" id="UP000290572"/>
    </source>
</evidence>
<evidence type="ECO:0007829" key="38">
    <source>
        <dbReference type="PeptideAtlas" id="A0A498L965"/>
    </source>
</evidence>
<dbReference type="Gene3D" id="1.20.58.900">
    <property type="match status" value="1"/>
</dbReference>
<keyword evidence="21 31" id="KW-0472">Membrane</keyword>
<keyword evidence="19" id="KW-0496">Mitochondrion</keyword>
<dbReference type="InterPro" id="IPR016095">
    <property type="entry name" value="Ribosomal_uL1_3-a/b-sand"/>
</dbReference>
<keyword evidence="38" id="KW-1267">Proteomics identification</keyword>
<dbReference type="Gene3D" id="3.30.1520.10">
    <property type="entry name" value="Phox-like domain"/>
    <property type="match status" value="1"/>
</dbReference>
<dbReference type="CDD" id="cd17689">
    <property type="entry name" value="RUN_SNX29"/>
    <property type="match status" value="1"/>
</dbReference>
<evidence type="ECO:0000256" key="2">
    <source>
        <dbReference type="ARBA" id="ARBA00004604"/>
    </source>
</evidence>
<evidence type="ECO:0000256" key="1">
    <source>
        <dbReference type="ARBA" id="ARBA00004572"/>
    </source>
</evidence>
<dbReference type="InterPro" id="IPR028364">
    <property type="entry name" value="Ribosomal_uL1/biogenesis"/>
</dbReference>
<evidence type="ECO:0000256" key="9">
    <source>
        <dbReference type="ARBA" id="ARBA00022741"/>
    </source>
</evidence>
<dbReference type="GO" id="GO:0005525">
    <property type="term" value="F:GTP binding"/>
    <property type="evidence" value="ECO:0007669"/>
    <property type="project" value="UniProtKB-KW"/>
</dbReference>
<keyword evidence="37" id="KW-1185">Reference proteome</keyword>
<dbReference type="InterPro" id="IPR009001">
    <property type="entry name" value="Transl_elong_EF1A/Init_IF2_C"/>
</dbReference>
<dbReference type="InterPro" id="IPR001683">
    <property type="entry name" value="PX_dom"/>
</dbReference>
<comment type="catalytic activity">
    <reaction evidence="25">
        <text>GTP + H2O = GDP + phosphate + H(+)</text>
        <dbReference type="Rhea" id="RHEA:19669"/>
        <dbReference type="ChEBI" id="CHEBI:15377"/>
        <dbReference type="ChEBI" id="CHEBI:15378"/>
        <dbReference type="ChEBI" id="CHEBI:37565"/>
        <dbReference type="ChEBI" id="CHEBI:43474"/>
        <dbReference type="ChEBI" id="CHEBI:58189"/>
    </reaction>
    <physiologicalReaction direction="left-to-right" evidence="25">
        <dbReference type="Rhea" id="RHEA:19670"/>
    </physiologicalReaction>
</comment>
<keyword evidence="13" id="KW-0648">Protein biosynthesis</keyword>
<dbReference type="SMART" id="SM00593">
    <property type="entry name" value="RUN"/>
    <property type="match status" value="1"/>
</dbReference>
<dbReference type="GO" id="GO:0006886">
    <property type="term" value="P:intracellular protein transport"/>
    <property type="evidence" value="ECO:0007669"/>
    <property type="project" value="InterPro"/>
</dbReference>
<dbReference type="Pfam" id="PF00787">
    <property type="entry name" value="PX"/>
    <property type="match status" value="1"/>
</dbReference>
<organism evidence="35 37">
    <name type="scientific">Labeo rohita</name>
    <name type="common">Indian major carp</name>
    <name type="synonym">Cyprinus rohita</name>
    <dbReference type="NCBI Taxonomy" id="84645"/>
    <lineage>
        <taxon>Eukaryota</taxon>
        <taxon>Metazoa</taxon>
        <taxon>Chordata</taxon>
        <taxon>Craniata</taxon>
        <taxon>Vertebrata</taxon>
        <taxon>Euteleostomi</taxon>
        <taxon>Actinopterygii</taxon>
        <taxon>Neopterygii</taxon>
        <taxon>Teleostei</taxon>
        <taxon>Ostariophysi</taxon>
        <taxon>Cypriniformes</taxon>
        <taxon>Cyprinidae</taxon>
        <taxon>Labeoninae</taxon>
        <taxon>Labeonini</taxon>
        <taxon>Labeo</taxon>
    </lineage>
</organism>
<feature type="domain" description="RUN" evidence="33">
    <location>
        <begin position="1207"/>
        <end position="1351"/>
    </location>
</feature>
<feature type="region of interest" description="Disordered" evidence="30">
    <location>
        <begin position="309"/>
        <end position="375"/>
    </location>
</feature>
<keyword evidence="23" id="KW-0675">Receptor</keyword>
<evidence type="ECO:0000256" key="11">
    <source>
        <dbReference type="ARBA" id="ARBA00022801"/>
    </source>
</evidence>
<dbReference type="InterPro" id="IPR009000">
    <property type="entry name" value="Transl_B-barrel_sf"/>
</dbReference>
<keyword evidence="9" id="KW-0547">Nucleotide-binding</keyword>